<evidence type="ECO:0000313" key="8">
    <source>
        <dbReference type="Proteomes" id="UP001501004"/>
    </source>
</evidence>
<feature type="domain" description="Integral membrane bound transporter" evidence="6">
    <location>
        <begin position="35"/>
        <end position="151"/>
    </location>
</feature>
<keyword evidence="8" id="KW-1185">Reference proteome</keyword>
<evidence type="ECO:0000256" key="3">
    <source>
        <dbReference type="ARBA" id="ARBA00022989"/>
    </source>
</evidence>
<dbReference type="RefSeq" id="WP_344755722.1">
    <property type="nucleotide sequence ID" value="NZ_BAABAE010000003.1"/>
</dbReference>
<dbReference type="Pfam" id="PF13515">
    <property type="entry name" value="FUSC_2"/>
    <property type="match status" value="1"/>
</dbReference>
<dbReference type="InterPro" id="IPR049453">
    <property type="entry name" value="Memb_transporter_dom"/>
</dbReference>
<name>A0ABP7FMY6_9MICO</name>
<dbReference type="PROSITE" id="PS51257">
    <property type="entry name" value="PROKAR_LIPOPROTEIN"/>
    <property type="match status" value="1"/>
</dbReference>
<accession>A0ABP7FMY6</accession>
<sequence>MARPVLSLQSKTRSPVLQVVKTSIAAIASWLACNLLLGQPVPIFATIAALLVVQPSVNQSLAKGLERSIGVVLGVTLAYTAHELLGDATWVVLGVIVVSLLLAWVLRLTPGSANQIPISAMLVVALGGGTLHYAGERVIETVIGAVIGLVVNVIIVPPVLAGPAHAAVTRLADGIAASLDELTANLRSVSDAAALRSMLVRVRTLRALQAEAAAAVSTAEDSLMLNPLGTRHRTALERDREYLASLSVLVTRVVGMTRAVHDHYDDALASDPTVGAITVELDRASHDVRLSARNLTRPLHDDAEPVTAELPALTAPLVIAKPHPDHWILVGSLMEDLRRVREVLAGLAD</sequence>
<comment type="caution">
    <text evidence="7">The sequence shown here is derived from an EMBL/GenBank/DDBJ whole genome shotgun (WGS) entry which is preliminary data.</text>
</comment>
<evidence type="ECO:0000259" key="6">
    <source>
        <dbReference type="Pfam" id="PF13515"/>
    </source>
</evidence>
<feature type="transmembrane region" description="Helical" evidence="5">
    <location>
        <begin position="88"/>
        <end position="106"/>
    </location>
</feature>
<evidence type="ECO:0000256" key="2">
    <source>
        <dbReference type="ARBA" id="ARBA00022692"/>
    </source>
</evidence>
<dbReference type="Proteomes" id="UP001501004">
    <property type="component" value="Unassembled WGS sequence"/>
</dbReference>
<comment type="subcellular location">
    <subcellularLocation>
        <location evidence="1">Membrane</location>
        <topology evidence="1">Multi-pass membrane protein</topology>
    </subcellularLocation>
</comment>
<organism evidence="7 8">
    <name type="scientific">Leifsonella bigeumensis</name>
    <dbReference type="NCBI Taxonomy" id="433643"/>
    <lineage>
        <taxon>Bacteria</taxon>
        <taxon>Bacillati</taxon>
        <taxon>Actinomycetota</taxon>
        <taxon>Actinomycetes</taxon>
        <taxon>Micrococcales</taxon>
        <taxon>Microbacteriaceae</taxon>
        <taxon>Leifsonella</taxon>
    </lineage>
</organism>
<dbReference type="EMBL" id="BAABAE010000003">
    <property type="protein sequence ID" value="GAA3742174.1"/>
    <property type="molecule type" value="Genomic_DNA"/>
</dbReference>
<evidence type="ECO:0000256" key="5">
    <source>
        <dbReference type="SAM" id="Phobius"/>
    </source>
</evidence>
<feature type="transmembrane region" description="Helical" evidence="5">
    <location>
        <begin position="118"/>
        <end position="135"/>
    </location>
</feature>
<evidence type="ECO:0000256" key="1">
    <source>
        <dbReference type="ARBA" id="ARBA00004141"/>
    </source>
</evidence>
<keyword evidence="4 5" id="KW-0472">Membrane</keyword>
<proteinExistence type="predicted"/>
<keyword evidence="3 5" id="KW-1133">Transmembrane helix</keyword>
<feature type="transmembrane region" description="Helical" evidence="5">
    <location>
        <begin position="24"/>
        <end position="53"/>
    </location>
</feature>
<protein>
    <recommendedName>
        <fullName evidence="6">Integral membrane bound transporter domain-containing protein</fullName>
    </recommendedName>
</protein>
<reference evidence="8" key="1">
    <citation type="journal article" date="2019" name="Int. J. Syst. Evol. Microbiol.">
        <title>The Global Catalogue of Microorganisms (GCM) 10K type strain sequencing project: providing services to taxonomists for standard genome sequencing and annotation.</title>
        <authorList>
            <consortium name="The Broad Institute Genomics Platform"/>
            <consortium name="The Broad Institute Genome Sequencing Center for Infectious Disease"/>
            <person name="Wu L."/>
            <person name="Ma J."/>
        </authorList>
    </citation>
    <scope>NUCLEOTIDE SEQUENCE [LARGE SCALE GENOMIC DNA]</scope>
    <source>
        <strain evidence="8">JCM 16949</strain>
    </source>
</reference>
<evidence type="ECO:0000256" key="4">
    <source>
        <dbReference type="ARBA" id="ARBA00023136"/>
    </source>
</evidence>
<evidence type="ECO:0000313" key="7">
    <source>
        <dbReference type="EMBL" id="GAA3742174.1"/>
    </source>
</evidence>
<gene>
    <name evidence="7" type="ORF">GCM10022239_17190</name>
</gene>
<keyword evidence="2 5" id="KW-0812">Transmembrane</keyword>
<feature type="transmembrane region" description="Helical" evidence="5">
    <location>
        <begin position="141"/>
        <end position="161"/>
    </location>
</feature>